<comment type="caution">
    <text evidence="4">The sequence shown here is derived from an EMBL/GenBank/DDBJ whole genome shotgun (WGS) entry which is preliminary data.</text>
</comment>
<evidence type="ECO:0000259" key="3">
    <source>
        <dbReference type="SMART" id="SM01119"/>
    </source>
</evidence>
<dbReference type="InterPro" id="IPR001608">
    <property type="entry name" value="Ala_racemase_N"/>
</dbReference>
<dbReference type="Gene3D" id="3.20.20.10">
    <property type="entry name" value="Alanine racemase"/>
    <property type="match status" value="1"/>
</dbReference>
<dbReference type="OrthoDB" id="9788869at2"/>
<keyword evidence="2" id="KW-0456">Lyase</keyword>
<dbReference type="RefSeq" id="WP_083047170.1">
    <property type="nucleotide sequence ID" value="NZ_MWQY01000001.1"/>
</dbReference>
<dbReference type="Proteomes" id="UP000192343">
    <property type="component" value="Unassembled WGS sequence"/>
</dbReference>
<dbReference type="AlphaFoldDB" id="A0A1Y1S2M8"/>
<evidence type="ECO:0000313" key="5">
    <source>
        <dbReference type="Proteomes" id="UP000192343"/>
    </source>
</evidence>
<dbReference type="GO" id="GO:0008721">
    <property type="term" value="F:D-serine ammonia-lyase activity"/>
    <property type="evidence" value="ECO:0007669"/>
    <property type="project" value="TreeGrafter"/>
</dbReference>
<evidence type="ECO:0000256" key="2">
    <source>
        <dbReference type="ARBA" id="ARBA00023239"/>
    </source>
</evidence>
<dbReference type="Gene3D" id="2.40.37.20">
    <property type="entry name" value="D-serine dehydratase-like domain"/>
    <property type="match status" value="1"/>
</dbReference>
<feature type="domain" description="D-serine dehydratase-like" evidence="3">
    <location>
        <begin position="260"/>
        <end position="348"/>
    </location>
</feature>
<dbReference type="STRING" id="1963862.B4O97_00330"/>
<dbReference type="InterPro" id="IPR029066">
    <property type="entry name" value="PLP-binding_barrel"/>
</dbReference>
<gene>
    <name evidence="4" type="ORF">B4O97_00330</name>
</gene>
<dbReference type="InterPro" id="IPR026956">
    <property type="entry name" value="D-ser_dehydrat-like_dom"/>
</dbReference>
<dbReference type="CDD" id="cd06819">
    <property type="entry name" value="PLPDE_III_LS_D-TA"/>
    <property type="match status" value="1"/>
</dbReference>
<proteinExistence type="inferred from homology"/>
<name>A0A1Y1S2M8_9SPIO</name>
<dbReference type="PANTHER" id="PTHR28004:SF2">
    <property type="entry name" value="D-SERINE DEHYDRATASE"/>
    <property type="match status" value="1"/>
</dbReference>
<keyword evidence="5" id="KW-1185">Reference proteome</keyword>
<dbReference type="SMART" id="SM01119">
    <property type="entry name" value="D-ser_dehydrat"/>
    <property type="match status" value="1"/>
</dbReference>
<dbReference type="InterPro" id="IPR051466">
    <property type="entry name" value="D-amino_acid_metab_enzyme"/>
</dbReference>
<sequence length="364" mass="38911">MQESDLIGIPEDSISTPALIVDADILEANIEKMQSYLSEKGVSLRAHAKTHKSPYIGQIQMKTGAIGLCCATLAEAEAMVQGGLNNILITSQVAEADKLQRLASIAADADISIAADCRENIAELSEAALSRGSTIGIVIEVDVGMGRCGVRSAGEAVALADETVARDGLRFRGLMGYEGHAVFIGDRTDRRRTGLAANHLLMESVNAVRARGIPVEIVSAAGTGTYDIAAGMEGITEIQAGSYIFMDLAYEKLGLPFEISLTVLSTVISRPDQKTVVLDCGMKSISVEREMPRARGYDGMEVFKLAEEHALARVDPSGKSPLRGEKVSLIPSHCCTTVNLHDRIFLVRNRHVEAVLPVSARGVH</sequence>
<comment type="similarity">
    <text evidence="1">Belongs to the DSD1 family.</text>
</comment>
<dbReference type="GO" id="GO:0036088">
    <property type="term" value="P:D-serine catabolic process"/>
    <property type="evidence" value="ECO:0007669"/>
    <property type="project" value="TreeGrafter"/>
</dbReference>
<dbReference type="EMBL" id="MWQY01000001">
    <property type="protein sequence ID" value="ORC38238.1"/>
    <property type="molecule type" value="Genomic_DNA"/>
</dbReference>
<evidence type="ECO:0000313" key="4">
    <source>
        <dbReference type="EMBL" id="ORC38238.1"/>
    </source>
</evidence>
<accession>A0A1Y1S2M8</accession>
<protein>
    <recommendedName>
        <fullName evidence="3">D-serine dehydratase-like domain-containing protein</fullName>
    </recommendedName>
</protein>
<dbReference type="Pfam" id="PF01168">
    <property type="entry name" value="Ala_racemase_N"/>
    <property type="match status" value="1"/>
</dbReference>
<dbReference type="PANTHER" id="PTHR28004">
    <property type="entry name" value="ZGC:162816-RELATED"/>
    <property type="match status" value="1"/>
</dbReference>
<evidence type="ECO:0000256" key="1">
    <source>
        <dbReference type="ARBA" id="ARBA00005323"/>
    </source>
</evidence>
<dbReference type="InterPro" id="IPR042208">
    <property type="entry name" value="D-ser_dehydrat-like_sf"/>
</dbReference>
<dbReference type="SUPFAM" id="SSF51419">
    <property type="entry name" value="PLP-binding barrel"/>
    <property type="match status" value="1"/>
</dbReference>
<organism evidence="4 5">
    <name type="scientific">Marispirochaeta aestuarii</name>
    <dbReference type="NCBI Taxonomy" id="1963862"/>
    <lineage>
        <taxon>Bacteria</taxon>
        <taxon>Pseudomonadati</taxon>
        <taxon>Spirochaetota</taxon>
        <taxon>Spirochaetia</taxon>
        <taxon>Spirochaetales</taxon>
        <taxon>Spirochaetaceae</taxon>
        <taxon>Marispirochaeta</taxon>
    </lineage>
</organism>
<dbReference type="Pfam" id="PF14031">
    <property type="entry name" value="D-ser_dehydrat"/>
    <property type="match status" value="1"/>
</dbReference>
<reference evidence="4 5" key="1">
    <citation type="submission" date="2017-03" db="EMBL/GenBank/DDBJ databases">
        <title>Draft Genome sequence of Marispirochaeta sp. strain JC444.</title>
        <authorList>
            <person name="Shivani Y."/>
            <person name="Subhash Y."/>
            <person name="Sasikala C."/>
            <person name="Ramana C."/>
        </authorList>
    </citation>
    <scope>NUCLEOTIDE SEQUENCE [LARGE SCALE GENOMIC DNA]</scope>
    <source>
        <strain evidence="4 5">JC444</strain>
    </source>
</reference>